<sequence>MPNFGLHINRKERPIPYTDISTGLAKTYLAGTIDGYYTNLTQGKDSLTFYPLRVAAEPTGDDELIYLQIYRSDDNYKRPVVIPMTKKK</sequence>
<keyword evidence="2" id="KW-1185">Reference proteome</keyword>
<dbReference type="EMBL" id="MN102098">
    <property type="protein sequence ID" value="QDJ97160.1"/>
    <property type="molecule type" value="Genomic_DNA"/>
</dbReference>
<dbReference type="Proteomes" id="UP000319658">
    <property type="component" value="Segment"/>
</dbReference>
<organism evidence="1 2">
    <name type="scientific">Aeromonas phage D3</name>
    <dbReference type="NCBI Taxonomy" id="2593327"/>
    <lineage>
        <taxon>Viruses</taxon>
        <taxon>Duplodnaviria</taxon>
        <taxon>Heunggongvirae</taxon>
        <taxon>Uroviricota</taxon>
        <taxon>Caudoviricetes</taxon>
        <taxon>Chimalliviridae</taxon>
        <taxon>Ludhianavirus</taxon>
        <taxon>Ludhianavirus D3</taxon>
    </lineage>
</organism>
<evidence type="ECO:0000313" key="2">
    <source>
        <dbReference type="Proteomes" id="UP000319658"/>
    </source>
</evidence>
<evidence type="ECO:0000313" key="1">
    <source>
        <dbReference type="EMBL" id="QDJ97160.1"/>
    </source>
</evidence>
<proteinExistence type="predicted"/>
<protein>
    <submittedName>
        <fullName evidence="1">Uncharacterized protein</fullName>
    </submittedName>
</protein>
<accession>A0A514TW15</accession>
<gene>
    <name evidence="1" type="ORF">D3_0162</name>
</gene>
<name>A0A514TW15_9CAUD</name>
<reference evidence="1 2" key="1">
    <citation type="submission" date="2019-06" db="EMBL/GenBank/DDBJ databases">
        <title>Complete genome sequence of Aeromonas hydrophila bacteriophage D3.</title>
        <authorList>
            <person name="Rai S."/>
            <person name="Tyagi A."/>
            <person name="Kumar N."/>
            <person name="Singh N."/>
        </authorList>
    </citation>
    <scope>NUCLEOTIDE SEQUENCE [LARGE SCALE GENOMIC DNA]</scope>
</reference>